<feature type="compositionally biased region" description="Basic residues" evidence="1">
    <location>
        <begin position="48"/>
        <end position="58"/>
    </location>
</feature>
<feature type="compositionally biased region" description="Polar residues" evidence="1">
    <location>
        <begin position="81"/>
        <end position="94"/>
    </location>
</feature>
<dbReference type="AlphaFoldDB" id="A0A0C9WUQ5"/>
<organism evidence="2 3">
    <name type="scientific">Laccaria amethystina LaAM-08-1</name>
    <dbReference type="NCBI Taxonomy" id="1095629"/>
    <lineage>
        <taxon>Eukaryota</taxon>
        <taxon>Fungi</taxon>
        <taxon>Dikarya</taxon>
        <taxon>Basidiomycota</taxon>
        <taxon>Agaricomycotina</taxon>
        <taxon>Agaricomycetes</taxon>
        <taxon>Agaricomycetidae</taxon>
        <taxon>Agaricales</taxon>
        <taxon>Agaricineae</taxon>
        <taxon>Hydnangiaceae</taxon>
        <taxon>Laccaria</taxon>
    </lineage>
</organism>
<dbReference type="HOGENOM" id="CLU_105126_0_0_1"/>
<feature type="compositionally biased region" description="Low complexity" evidence="1">
    <location>
        <begin position="120"/>
        <end position="131"/>
    </location>
</feature>
<reference evidence="2 3" key="1">
    <citation type="submission" date="2014-04" db="EMBL/GenBank/DDBJ databases">
        <authorList>
            <consortium name="DOE Joint Genome Institute"/>
            <person name="Kuo A."/>
            <person name="Kohler A."/>
            <person name="Nagy L.G."/>
            <person name="Floudas D."/>
            <person name="Copeland A."/>
            <person name="Barry K.W."/>
            <person name="Cichocki N."/>
            <person name="Veneault-Fourrey C."/>
            <person name="LaButti K."/>
            <person name="Lindquist E.A."/>
            <person name="Lipzen A."/>
            <person name="Lundell T."/>
            <person name="Morin E."/>
            <person name="Murat C."/>
            <person name="Sun H."/>
            <person name="Tunlid A."/>
            <person name="Henrissat B."/>
            <person name="Grigoriev I.V."/>
            <person name="Hibbett D.S."/>
            <person name="Martin F."/>
            <person name="Nordberg H.P."/>
            <person name="Cantor M.N."/>
            <person name="Hua S.X."/>
        </authorList>
    </citation>
    <scope>NUCLEOTIDE SEQUENCE [LARGE SCALE GENOMIC DNA]</scope>
    <source>
        <strain evidence="2 3">LaAM-08-1</strain>
    </source>
</reference>
<reference evidence="3" key="2">
    <citation type="submission" date="2015-01" db="EMBL/GenBank/DDBJ databases">
        <title>Evolutionary Origins and Diversification of the Mycorrhizal Mutualists.</title>
        <authorList>
            <consortium name="DOE Joint Genome Institute"/>
            <consortium name="Mycorrhizal Genomics Consortium"/>
            <person name="Kohler A."/>
            <person name="Kuo A."/>
            <person name="Nagy L.G."/>
            <person name="Floudas D."/>
            <person name="Copeland A."/>
            <person name="Barry K.W."/>
            <person name="Cichocki N."/>
            <person name="Veneault-Fourrey C."/>
            <person name="LaButti K."/>
            <person name="Lindquist E.A."/>
            <person name="Lipzen A."/>
            <person name="Lundell T."/>
            <person name="Morin E."/>
            <person name="Murat C."/>
            <person name="Riley R."/>
            <person name="Ohm R."/>
            <person name="Sun H."/>
            <person name="Tunlid A."/>
            <person name="Henrissat B."/>
            <person name="Grigoriev I.V."/>
            <person name="Hibbett D.S."/>
            <person name="Martin F."/>
        </authorList>
    </citation>
    <scope>NUCLEOTIDE SEQUENCE [LARGE SCALE GENOMIC DNA]</scope>
    <source>
        <strain evidence="3">LaAM-08-1</strain>
    </source>
</reference>
<feature type="compositionally biased region" description="Low complexity" evidence="1">
    <location>
        <begin position="59"/>
        <end position="73"/>
    </location>
</feature>
<evidence type="ECO:0000256" key="1">
    <source>
        <dbReference type="SAM" id="MobiDB-lite"/>
    </source>
</evidence>
<keyword evidence="3" id="KW-1185">Reference proteome</keyword>
<feature type="compositionally biased region" description="Pro residues" evidence="1">
    <location>
        <begin position="38"/>
        <end position="47"/>
    </location>
</feature>
<evidence type="ECO:0000313" key="3">
    <source>
        <dbReference type="Proteomes" id="UP000054477"/>
    </source>
</evidence>
<feature type="compositionally biased region" description="Polar residues" evidence="1">
    <location>
        <begin position="132"/>
        <end position="146"/>
    </location>
</feature>
<evidence type="ECO:0000313" key="2">
    <source>
        <dbReference type="EMBL" id="KIJ96015.1"/>
    </source>
</evidence>
<dbReference type="EMBL" id="KN838735">
    <property type="protein sequence ID" value="KIJ96015.1"/>
    <property type="molecule type" value="Genomic_DNA"/>
</dbReference>
<accession>A0A0C9WUQ5</accession>
<name>A0A0C9WUQ5_9AGAR</name>
<sequence length="173" mass="20040">MFSRLPACMRLFGNCQSRVFCDTSHVSRFFLNLQQPHLSPPQRLPPPPHHHTTAHNARRPPTTTTTTAHPNNNCRRRRCNTMSQRHVTNQNECRTSTRRDNGQREPKRAGEDGATQRWSTTTRQCHVTTRTSQDNTTTLIHTQRPSPTHKGRPPTDDTRCWKRKSHHNDETPP</sequence>
<proteinExistence type="predicted"/>
<feature type="compositionally biased region" description="Basic and acidic residues" evidence="1">
    <location>
        <begin position="95"/>
        <end position="111"/>
    </location>
</feature>
<dbReference type="Proteomes" id="UP000054477">
    <property type="component" value="Unassembled WGS sequence"/>
</dbReference>
<protein>
    <submittedName>
        <fullName evidence="2">Unplaced genomic scaffold K443scaffold_200, whole genome shotgun sequence</fullName>
    </submittedName>
</protein>
<feature type="region of interest" description="Disordered" evidence="1">
    <location>
        <begin position="37"/>
        <end position="173"/>
    </location>
</feature>
<gene>
    <name evidence="2" type="ORF">K443DRAFT_10949</name>
</gene>